<protein>
    <submittedName>
        <fullName evidence="2">Uncharacterized protein</fullName>
    </submittedName>
</protein>
<proteinExistence type="predicted"/>
<keyword evidence="3" id="KW-1185">Reference proteome</keyword>
<feature type="region of interest" description="Disordered" evidence="1">
    <location>
        <begin position="167"/>
        <end position="190"/>
    </location>
</feature>
<evidence type="ECO:0000256" key="1">
    <source>
        <dbReference type="SAM" id="MobiDB-lite"/>
    </source>
</evidence>
<dbReference type="EMBL" id="LGRX02033113">
    <property type="protein sequence ID" value="KAK3242839.1"/>
    <property type="molecule type" value="Genomic_DNA"/>
</dbReference>
<accession>A0AAE0BVN2</accession>
<feature type="compositionally biased region" description="Gly residues" evidence="1">
    <location>
        <begin position="45"/>
        <end position="60"/>
    </location>
</feature>
<organism evidence="2 3">
    <name type="scientific">Cymbomonas tetramitiformis</name>
    <dbReference type="NCBI Taxonomy" id="36881"/>
    <lineage>
        <taxon>Eukaryota</taxon>
        <taxon>Viridiplantae</taxon>
        <taxon>Chlorophyta</taxon>
        <taxon>Pyramimonadophyceae</taxon>
        <taxon>Pyramimonadales</taxon>
        <taxon>Pyramimonadaceae</taxon>
        <taxon>Cymbomonas</taxon>
    </lineage>
</organism>
<evidence type="ECO:0000313" key="2">
    <source>
        <dbReference type="EMBL" id="KAK3242839.1"/>
    </source>
</evidence>
<evidence type="ECO:0000313" key="3">
    <source>
        <dbReference type="Proteomes" id="UP001190700"/>
    </source>
</evidence>
<dbReference type="AlphaFoldDB" id="A0AAE0BVN2"/>
<comment type="caution">
    <text evidence="2">The sequence shown here is derived from an EMBL/GenBank/DDBJ whole genome shotgun (WGS) entry which is preliminary data.</text>
</comment>
<name>A0AAE0BVN2_9CHLO</name>
<reference evidence="2 3" key="1">
    <citation type="journal article" date="2015" name="Genome Biol. Evol.">
        <title>Comparative Genomics of a Bacterivorous Green Alga Reveals Evolutionary Causalities and Consequences of Phago-Mixotrophic Mode of Nutrition.</title>
        <authorList>
            <person name="Burns J.A."/>
            <person name="Paasch A."/>
            <person name="Narechania A."/>
            <person name="Kim E."/>
        </authorList>
    </citation>
    <scope>NUCLEOTIDE SEQUENCE [LARGE SCALE GENOMIC DNA]</scope>
    <source>
        <strain evidence="2 3">PLY_AMNH</strain>
    </source>
</reference>
<dbReference type="Proteomes" id="UP001190700">
    <property type="component" value="Unassembled WGS sequence"/>
</dbReference>
<gene>
    <name evidence="2" type="ORF">CYMTET_47479</name>
</gene>
<sequence length="217" mass="22484">MMAPGAAAMNAEETVAIVERAQRRFSGRSYMAKDAAEEEGKWPSAGGGAVSGGGGPGLAGGEEVAQRRTCEELALMDRAREDAFEETDYATQAGRDGHEESMEDVQKGAEDLRAAEAQRGNLAEARIWTRKQSGASTEQAMPLAEEGLANLMGASWQVACLHEEGAAGTERNGGEGVRDEQDGSGGVVGGVDTCQLAGPLKTRGGTLATRRSLVAGA</sequence>
<feature type="compositionally biased region" description="Basic and acidic residues" evidence="1">
    <location>
        <begin position="172"/>
        <end position="181"/>
    </location>
</feature>
<feature type="region of interest" description="Disordered" evidence="1">
    <location>
        <begin position="32"/>
        <end position="65"/>
    </location>
</feature>